<geneLocation type="plasmid" evidence="1 2">
    <name>unnamed1</name>
</geneLocation>
<sequence length="85" mass="9412">MQFLLSADPRRTALVVGGQLLISLVALVEARRIRRVFSLGVGDGKLSARRVELVSDLAIPRGCGLNGLGRRRLDIWRNDPMGEWT</sequence>
<keyword evidence="1" id="KW-0614">Plasmid</keyword>
<evidence type="ECO:0000313" key="2">
    <source>
        <dbReference type="Proteomes" id="UP000825598"/>
    </source>
</evidence>
<dbReference type="EMBL" id="CP081674">
    <property type="protein sequence ID" value="QZH69483.1"/>
    <property type="molecule type" value="Genomic_DNA"/>
</dbReference>
<name>A0ACD1FQX3_MYCFR</name>
<proteinExistence type="predicted"/>
<gene>
    <name evidence="1" type="ORF">K6L26_30595</name>
</gene>
<dbReference type="Proteomes" id="UP000825598">
    <property type="component" value="Plasmid unnamed1"/>
</dbReference>
<accession>A0ACD1FQX3</accession>
<protein>
    <submittedName>
        <fullName evidence="1">Uncharacterized protein</fullName>
    </submittedName>
</protein>
<keyword evidence="2" id="KW-1185">Reference proteome</keyword>
<organism evidence="1 2">
    <name type="scientific">Mycolicibacterium farcinogenes</name>
    <name type="common">Mycobacterium farcinogenes</name>
    <dbReference type="NCBI Taxonomy" id="1802"/>
    <lineage>
        <taxon>Bacteria</taxon>
        <taxon>Bacillati</taxon>
        <taxon>Actinomycetota</taxon>
        <taxon>Actinomycetes</taxon>
        <taxon>Mycobacteriales</taxon>
        <taxon>Mycobacteriaceae</taxon>
        <taxon>Mycolicibacterium</taxon>
    </lineage>
</organism>
<evidence type="ECO:0000313" key="1">
    <source>
        <dbReference type="EMBL" id="QZH69483.1"/>
    </source>
</evidence>
<reference evidence="1" key="1">
    <citation type="submission" date="2021-07" db="EMBL/GenBank/DDBJ databases">
        <title>Complete Genome Sequences of Mycobacterium farcinogenes Isolated from Clinical Specimens from Patients in Thailand.</title>
        <authorList>
            <person name="Sodsai P."/>
        </authorList>
    </citation>
    <scope>NUCLEOTIDE SEQUENCE</scope>
    <source>
        <strain evidence="1">BKK/CU-MFGFA-001</strain>
    </source>
</reference>